<dbReference type="SUPFAM" id="SSF82199">
    <property type="entry name" value="SET domain"/>
    <property type="match status" value="1"/>
</dbReference>
<evidence type="ECO:0000256" key="6">
    <source>
        <dbReference type="ARBA" id="ARBA00022691"/>
    </source>
</evidence>
<keyword evidence="5" id="KW-0808">Transferase</keyword>
<dbReference type="GO" id="GO:0032259">
    <property type="term" value="P:methylation"/>
    <property type="evidence" value="ECO:0007669"/>
    <property type="project" value="UniProtKB-KW"/>
</dbReference>
<proteinExistence type="predicted"/>
<dbReference type="PANTHER" id="PTHR46223:SF3">
    <property type="entry name" value="HISTONE-LYSINE N-METHYLTRANSFERASE SET-23"/>
    <property type="match status" value="1"/>
</dbReference>
<dbReference type="GO" id="GO:0005634">
    <property type="term" value="C:nucleus"/>
    <property type="evidence" value="ECO:0007669"/>
    <property type="project" value="UniProtKB-SubCell"/>
</dbReference>
<feature type="domain" description="Post-SET" evidence="14">
    <location>
        <begin position="579"/>
        <end position="595"/>
    </location>
</feature>
<keyword evidence="4" id="KW-0489">Methyltransferase</keyword>
<reference evidence="16" key="1">
    <citation type="submission" date="2017-02" db="UniProtKB">
        <authorList>
            <consortium name="WormBaseParasite"/>
        </authorList>
    </citation>
    <scope>IDENTIFICATION</scope>
</reference>
<dbReference type="PROSITE" id="PS00598">
    <property type="entry name" value="CHROMO_1"/>
    <property type="match status" value="1"/>
</dbReference>
<dbReference type="PROSITE" id="PS50013">
    <property type="entry name" value="CHROMO_2"/>
    <property type="match status" value="1"/>
</dbReference>
<dbReference type="WBParaSite" id="SMUV_0000391001-mRNA-1">
    <property type="protein sequence ID" value="SMUV_0000391001-mRNA-1"/>
    <property type="gene ID" value="SMUV_0000391001"/>
</dbReference>
<evidence type="ECO:0000256" key="3">
    <source>
        <dbReference type="ARBA" id="ARBA00022454"/>
    </source>
</evidence>
<comment type="subcellular location">
    <subcellularLocation>
        <location evidence="2">Chromosome</location>
        <location evidence="2">Centromere</location>
    </subcellularLocation>
    <subcellularLocation>
        <location evidence="1">Nucleus</location>
    </subcellularLocation>
</comment>
<dbReference type="InterPro" id="IPR007728">
    <property type="entry name" value="Pre-SET_dom"/>
</dbReference>
<dbReference type="GO" id="GO:0000775">
    <property type="term" value="C:chromosome, centromeric region"/>
    <property type="evidence" value="ECO:0007669"/>
    <property type="project" value="UniProtKB-SubCell"/>
</dbReference>
<evidence type="ECO:0000256" key="2">
    <source>
        <dbReference type="ARBA" id="ARBA00004584"/>
    </source>
</evidence>
<dbReference type="Proteomes" id="UP000046393">
    <property type="component" value="Unplaced"/>
</dbReference>
<name>A0A0N5AHQ1_9BILA</name>
<keyword evidence="8" id="KW-0862">Zinc</keyword>
<evidence type="ECO:0000259" key="11">
    <source>
        <dbReference type="PROSITE" id="PS50013"/>
    </source>
</evidence>
<dbReference type="InterPro" id="IPR023779">
    <property type="entry name" value="Chromodomain_CS"/>
</dbReference>
<evidence type="ECO:0000256" key="4">
    <source>
        <dbReference type="ARBA" id="ARBA00022603"/>
    </source>
</evidence>
<dbReference type="PROSITE" id="PS50867">
    <property type="entry name" value="PRE_SET"/>
    <property type="match status" value="1"/>
</dbReference>
<evidence type="ECO:0000259" key="13">
    <source>
        <dbReference type="PROSITE" id="PS50867"/>
    </source>
</evidence>
<dbReference type="InterPro" id="IPR046341">
    <property type="entry name" value="SET_dom_sf"/>
</dbReference>
<keyword evidence="7" id="KW-0479">Metal-binding</keyword>
<dbReference type="InterPro" id="IPR001214">
    <property type="entry name" value="SET_dom"/>
</dbReference>
<feature type="domain" description="Chromo" evidence="11">
    <location>
        <begin position="249"/>
        <end position="301"/>
    </location>
</feature>
<dbReference type="InterPro" id="IPR023780">
    <property type="entry name" value="Chromo_domain"/>
</dbReference>
<evidence type="ECO:0000313" key="16">
    <source>
        <dbReference type="WBParaSite" id="SMUV_0000391001-mRNA-1"/>
    </source>
</evidence>
<evidence type="ECO:0000256" key="10">
    <source>
        <dbReference type="ARBA" id="ARBA00023328"/>
    </source>
</evidence>
<dbReference type="SMART" id="SM00298">
    <property type="entry name" value="CHROMO"/>
    <property type="match status" value="1"/>
</dbReference>
<accession>A0A0N5AHQ1</accession>
<evidence type="ECO:0000256" key="1">
    <source>
        <dbReference type="ARBA" id="ARBA00004123"/>
    </source>
</evidence>
<dbReference type="Gene3D" id="2.170.270.10">
    <property type="entry name" value="SET domain"/>
    <property type="match status" value="1"/>
</dbReference>
<dbReference type="PROSITE" id="PS50280">
    <property type="entry name" value="SET"/>
    <property type="match status" value="1"/>
</dbReference>
<dbReference type="InterPro" id="IPR000953">
    <property type="entry name" value="Chromo/chromo_shadow_dom"/>
</dbReference>
<feature type="domain" description="SET" evidence="12">
    <location>
        <begin position="448"/>
        <end position="565"/>
    </location>
</feature>
<dbReference type="STRING" id="451379.A0A0N5AHQ1"/>
<evidence type="ECO:0000313" key="15">
    <source>
        <dbReference type="Proteomes" id="UP000046393"/>
    </source>
</evidence>
<dbReference type="GO" id="GO:0042054">
    <property type="term" value="F:histone methyltransferase activity"/>
    <property type="evidence" value="ECO:0007669"/>
    <property type="project" value="InterPro"/>
</dbReference>
<keyword evidence="10" id="KW-0137">Centromere</keyword>
<organism evidence="15 16">
    <name type="scientific">Syphacia muris</name>
    <dbReference type="NCBI Taxonomy" id="451379"/>
    <lineage>
        <taxon>Eukaryota</taxon>
        <taxon>Metazoa</taxon>
        <taxon>Ecdysozoa</taxon>
        <taxon>Nematoda</taxon>
        <taxon>Chromadorea</taxon>
        <taxon>Rhabditida</taxon>
        <taxon>Spirurina</taxon>
        <taxon>Oxyuridomorpha</taxon>
        <taxon>Oxyuroidea</taxon>
        <taxon>Oxyuridae</taxon>
        <taxon>Syphacia</taxon>
    </lineage>
</organism>
<evidence type="ECO:0000256" key="5">
    <source>
        <dbReference type="ARBA" id="ARBA00022679"/>
    </source>
</evidence>
<keyword evidence="15" id="KW-1185">Reference proteome</keyword>
<dbReference type="InterPro" id="IPR050973">
    <property type="entry name" value="H3K9_Histone-Lys_N-MTase"/>
</dbReference>
<evidence type="ECO:0000256" key="9">
    <source>
        <dbReference type="ARBA" id="ARBA00023242"/>
    </source>
</evidence>
<evidence type="ECO:0000259" key="12">
    <source>
        <dbReference type="PROSITE" id="PS50280"/>
    </source>
</evidence>
<dbReference type="CDD" id="cd00024">
    <property type="entry name" value="CD_CSD"/>
    <property type="match status" value="1"/>
</dbReference>
<feature type="domain" description="Pre-SET" evidence="13">
    <location>
        <begin position="382"/>
        <end position="445"/>
    </location>
</feature>
<dbReference type="Gene3D" id="2.40.50.40">
    <property type="match status" value="1"/>
</dbReference>
<evidence type="ECO:0000256" key="8">
    <source>
        <dbReference type="ARBA" id="ARBA00022833"/>
    </source>
</evidence>
<dbReference type="SMART" id="SM00468">
    <property type="entry name" value="PreSET"/>
    <property type="match status" value="1"/>
</dbReference>
<sequence>MPPQIATFFSIFPSIKGGLLKKSLNIEHNGSSMVKRGSFHGSLEDFDFISSKHRRFLLRSCGSHLLKSSVLRVPCARTCDAFDNKSVLVLESDGAPTNRICKESFAHGRNKSNDDTSFAMPAALELRNIEEPNKQNLNNVETFETLSSCLKDTSNLSLKRKIPFVPHCSDCGNDIFSCTLNSRKSYLSRSLHNSTNSNILSSELPVLEEHRAKYPTAIGSKYITDYASSDEEETAENSINLVPDRFGYYTVERVLAERKGNKKVSYYYIKWVGWSHRYDTWEPKENLGRVEYVMKKFRAREEALSCIVHKKGVCSDFEHLRQLRNLARWEKDINDKLKLSHQRGLYVYNDISEDLKPKNFTYITSNILPKSMKPFSIKVVDHFCKCSDGCGKSLHCCPELAGYKNFYTMQGSLKQIYCKDQGKVVECNDRCSCSIRCPTRVLQRGRRNLVAIARTLHCGWGVFALEKIPENRFVVEYVGEVLSPQDARKRKDPYYQFEVSEDGQISYVIDAKNFGNESAFINHSCDPNLVAVPVYVERMIPGYHRIGFFALRDIERGEELTLDYFNNPNEESNYIRDEDGIKCCCGTKCCKGYFPQILSEELSPKKSKFQT</sequence>
<keyword evidence="3" id="KW-0158">Chromosome</keyword>
<dbReference type="AlphaFoldDB" id="A0A0N5AHQ1"/>
<evidence type="ECO:0000259" key="14">
    <source>
        <dbReference type="PROSITE" id="PS50868"/>
    </source>
</evidence>
<dbReference type="PROSITE" id="PS50868">
    <property type="entry name" value="POST_SET"/>
    <property type="match status" value="1"/>
</dbReference>
<dbReference type="SMART" id="SM00317">
    <property type="entry name" value="SET"/>
    <property type="match status" value="1"/>
</dbReference>
<evidence type="ECO:0000256" key="7">
    <source>
        <dbReference type="ARBA" id="ARBA00022723"/>
    </source>
</evidence>
<dbReference type="Pfam" id="PF00856">
    <property type="entry name" value="SET"/>
    <property type="match status" value="1"/>
</dbReference>
<dbReference type="Pfam" id="PF00385">
    <property type="entry name" value="Chromo"/>
    <property type="match status" value="1"/>
</dbReference>
<keyword evidence="6" id="KW-0949">S-adenosyl-L-methionine</keyword>
<dbReference type="InterPro" id="IPR003616">
    <property type="entry name" value="Post-SET_dom"/>
</dbReference>
<dbReference type="GO" id="GO:0008270">
    <property type="term" value="F:zinc ion binding"/>
    <property type="evidence" value="ECO:0007669"/>
    <property type="project" value="InterPro"/>
</dbReference>
<protein>
    <submittedName>
        <fullName evidence="16">Histone-lysine N-methyltransferase</fullName>
    </submittedName>
</protein>
<dbReference type="Pfam" id="PF05033">
    <property type="entry name" value="Pre-SET"/>
    <property type="match status" value="1"/>
</dbReference>
<dbReference type="SUPFAM" id="SSF54160">
    <property type="entry name" value="Chromo domain-like"/>
    <property type="match status" value="1"/>
</dbReference>
<keyword evidence="9" id="KW-0539">Nucleus</keyword>
<dbReference type="PANTHER" id="PTHR46223">
    <property type="entry name" value="HISTONE-LYSINE N-METHYLTRANSFERASE SUV39H"/>
    <property type="match status" value="1"/>
</dbReference>
<dbReference type="InterPro" id="IPR016197">
    <property type="entry name" value="Chromo-like_dom_sf"/>
</dbReference>